<reference evidence="7" key="1">
    <citation type="journal article" date="2019" name="Int. J. Syst. Evol. Microbiol.">
        <title>The Global Catalogue of Microorganisms (GCM) 10K type strain sequencing project: providing services to taxonomists for standard genome sequencing and annotation.</title>
        <authorList>
            <consortium name="The Broad Institute Genomics Platform"/>
            <consortium name="The Broad Institute Genome Sequencing Center for Infectious Disease"/>
            <person name="Wu L."/>
            <person name="Ma J."/>
        </authorList>
    </citation>
    <scope>NUCLEOTIDE SEQUENCE [LARGE SCALE GENOMIC DNA]</scope>
    <source>
        <strain evidence="7">CCM 8903</strain>
    </source>
</reference>
<comment type="caution">
    <text evidence="6">The sequence shown here is derived from an EMBL/GenBank/DDBJ whole genome shotgun (WGS) entry which is preliminary data.</text>
</comment>
<dbReference type="InterPro" id="IPR023753">
    <property type="entry name" value="FAD/NAD-binding_dom"/>
</dbReference>
<dbReference type="PANTHER" id="PTHR43014:SF5">
    <property type="entry name" value="GLUTATHIONE REDUCTASE (NADPH)"/>
    <property type="match status" value="1"/>
</dbReference>
<evidence type="ECO:0000256" key="2">
    <source>
        <dbReference type="ARBA" id="ARBA00022630"/>
    </source>
</evidence>
<dbReference type="PRINTS" id="PR00368">
    <property type="entry name" value="FADPNR"/>
</dbReference>
<keyword evidence="2" id="KW-0285">Flavoprotein</keyword>
<comment type="cofactor">
    <cofactor evidence="1">
        <name>FAD</name>
        <dbReference type="ChEBI" id="CHEBI:57692"/>
    </cofactor>
</comment>
<keyword evidence="7" id="KW-1185">Reference proteome</keyword>
<dbReference type="PRINTS" id="PR00411">
    <property type="entry name" value="PNDRDTASEI"/>
</dbReference>
<feature type="domain" description="Pyridine nucleotide-disulphide oxidoreductase dimerisation" evidence="4">
    <location>
        <begin position="334"/>
        <end position="433"/>
    </location>
</feature>
<organism evidence="6 7">
    <name type="scientific">Lacticaseibacillus baoqingensis</name>
    <dbReference type="NCBI Taxonomy" id="2486013"/>
    <lineage>
        <taxon>Bacteria</taxon>
        <taxon>Bacillati</taxon>
        <taxon>Bacillota</taxon>
        <taxon>Bacilli</taxon>
        <taxon>Lactobacillales</taxon>
        <taxon>Lactobacillaceae</taxon>
        <taxon>Lacticaseibacillus</taxon>
    </lineage>
</organism>
<dbReference type="Pfam" id="PF07992">
    <property type="entry name" value="Pyr_redox_2"/>
    <property type="match status" value="1"/>
</dbReference>
<dbReference type="InterPro" id="IPR016156">
    <property type="entry name" value="FAD/NAD-linked_Rdtase_dimer_sf"/>
</dbReference>
<sequence>MEDYDVIVIGGGPAGLAAANTLAAAKRVLMFENDLWGGTCPNRGCDPKKMLYHAAEVRDAAIRMGSSGLVGAPDINWPKLMAFKRHYTQNVPGGTETGLRAAGITTRHGQPELVDNHTVRFEGATYKAADIIIATGRKPAELRLPGSELLKTSADFLDLDQLPQTIIFIGAGYVSMELANIAATAGATVHVINRSQRALRAWDETSVAILKAAMVTKHIHFHEDVTLEAIEPACGKNIRLLGRNGFNLEAPLVINATGRVPVAGLPLRQLGIAASAAGIKVDGHMQTSIPHIYAVGDVVAKDQPKLTPVASFEGRYVGQHLLGATDPIVYPAQPEIVFGATELAKVGVDLMTAEQEPNRYMIRDQDVTHWYTYNRIKENAARVVTITDKTTQHLAGAVVVSSHAEELINQFTLLIDRPLATVNELIYGYPTMASDLPYFL</sequence>
<gene>
    <name evidence="6" type="ORF">ACFQ5J_06790</name>
</gene>
<dbReference type="InterPro" id="IPR004099">
    <property type="entry name" value="Pyr_nucl-diS_OxRdtase_dimer"/>
</dbReference>
<dbReference type="GO" id="GO:0016491">
    <property type="term" value="F:oxidoreductase activity"/>
    <property type="evidence" value="ECO:0007669"/>
    <property type="project" value="UniProtKB-KW"/>
</dbReference>
<dbReference type="InterPro" id="IPR036188">
    <property type="entry name" value="FAD/NAD-bd_sf"/>
</dbReference>
<feature type="domain" description="FAD/NAD(P)-binding" evidence="5">
    <location>
        <begin position="4"/>
        <end position="314"/>
    </location>
</feature>
<dbReference type="SUPFAM" id="SSF55424">
    <property type="entry name" value="FAD/NAD-linked reductases, dimerisation (C-terminal) domain"/>
    <property type="match status" value="1"/>
</dbReference>
<evidence type="ECO:0000313" key="7">
    <source>
        <dbReference type="Proteomes" id="UP001597252"/>
    </source>
</evidence>
<evidence type="ECO:0000313" key="6">
    <source>
        <dbReference type="EMBL" id="MFD1484931.1"/>
    </source>
</evidence>
<dbReference type="SUPFAM" id="SSF51905">
    <property type="entry name" value="FAD/NAD(P)-binding domain"/>
    <property type="match status" value="1"/>
</dbReference>
<dbReference type="PANTHER" id="PTHR43014">
    <property type="entry name" value="MERCURIC REDUCTASE"/>
    <property type="match status" value="1"/>
</dbReference>
<dbReference type="EMBL" id="JBHTON010000018">
    <property type="protein sequence ID" value="MFD1484931.1"/>
    <property type="molecule type" value="Genomic_DNA"/>
</dbReference>
<dbReference type="Gene3D" id="3.30.390.30">
    <property type="match status" value="1"/>
</dbReference>
<evidence type="ECO:0000256" key="3">
    <source>
        <dbReference type="ARBA" id="ARBA00022827"/>
    </source>
</evidence>
<name>A0ABW4E868_9LACO</name>
<accession>A0ABW4E868</accession>
<keyword evidence="3" id="KW-0274">FAD</keyword>
<keyword evidence="6" id="KW-0560">Oxidoreductase</keyword>
<proteinExistence type="predicted"/>
<evidence type="ECO:0000259" key="5">
    <source>
        <dbReference type="Pfam" id="PF07992"/>
    </source>
</evidence>
<evidence type="ECO:0000256" key="1">
    <source>
        <dbReference type="ARBA" id="ARBA00001974"/>
    </source>
</evidence>
<dbReference type="Proteomes" id="UP001597252">
    <property type="component" value="Unassembled WGS sequence"/>
</dbReference>
<dbReference type="Pfam" id="PF02852">
    <property type="entry name" value="Pyr_redox_dim"/>
    <property type="match status" value="1"/>
</dbReference>
<dbReference type="Gene3D" id="3.50.50.60">
    <property type="entry name" value="FAD/NAD(P)-binding domain"/>
    <property type="match status" value="2"/>
</dbReference>
<dbReference type="EC" id="1.-.-.-" evidence="6"/>
<dbReference type="RefSeq" id="WP_125754172.1">
    <property type="nucleotide sequence ID" value="NZ_JBHTON010000018.1"/>
</dbReference>
<evidence type="ECO:0000259" key="4">
    <source>
        <dbReference type="Pfam" id="PF02852"/>
    </source>
</evidence>
<protein>
    <submittedName>
        <fullName evidence="6">Dihydrolipoyl dehydrogenase family protein</fullName>
        <ecNumber evidence="6">1.-.-.-</ecNumber>
    </submittedName>
</protein>